<dbReference type="EMBL" id="FNOJ01000023">
    <property type="protein sequence ID" value="SDW94555.1"/>
    <property type="molecule type" value="Genomic_DNA"/>
</dbReference>
<dbReference type="RefSeq" id="WP_074693717.1">
    <property type="nucleotide sequence ID" value="NZ_FNOJ01000023.1"/>
</dbReference>
<keyword evidence="2" id="KW-1185">Reference proteome</keyword>
<gene>
    <name evidence="1" type="ORF">SAMN04489725_12319</name>
</gene>
<dbReference type="AlphaFoldDB" id="A0A1H2XP19"/>
<name>A0A1H2XP19_9BACL</name>
<organism evidence="1 2">
    <name type="scientific">Alicyclobacillus hesperidum</name>
    <dbReference type="NCBI Taxonomy" id="89784"/>
    <lineage>
        <taxon>Bacteria</taxon>
        <taxon>Bacillati</taxon>
        <taxon>Bacillota</taxon>
        <taxon>Bacilli</taxon>
        <taxon>Bacillales</taxon>
        <taxon>Alicyclobacillaceae</taxon>
        <taxon>Alicyclobacillus</taxon>
    </lineage>
</organism>
<evidence type="ECO:0000313" key="2">
    <source>
        <dbReference type="Proteomes" id="UP000182589"/>
    </source>
</evidence>
<proteinExistence type="predicted"/>
<dbReference type="SUPFAM" id="SSF52540">
    <property type="entry name" value="P-loop containing nucleoside triphosphate hydrolases"/>
    <property type="match status" value="1"/>
</dbReference>
<sequence>MLYLAFPADLRERYAESTWLVYDKQVLETSFAPGDILLLSTWVVPHRAEQLQIIHRARQESARVIFVGSKEDETDDWKRQLCALGVYDFAFFGDEVVLGVLDDLIEHPRTPLDLRAYVDETVWHLAREDPVVVEVETPKVDTDEPMQDEAPVRPRWRRPRWGKVSSSPPERLQVVQPRLVVVLGLWPRAGVTTITYLLAKLFAKQLPMRSVTCIEHPRSWPRMWDYFQLDARMPAESYRHWTVDGVGQEIEVDGVDLVPLPPGWIGSADYGQPMVQYIFRQMRKPVTLVDVGAQAPSDMLLGVADQIVCVLDCDPTFLSIAELGNQYRALNAKYGGSMVTVLNKWTRYAHYEDLFEDAVRVPYLAPEMMQQALWTGRFPDVSAWASELHELTERVVTPLLPARVGG</sequence>
<evidence type="ECO:0000313" key="1">
    <source>
        <dbReference type="EMBL" id="SDW94555.1"/>
    </source>
</evidence>
<reference evidence="2" key="1">
    <citation type="submission" date="2016-10" db="EMBL/GenBank/DDBJ databases">
        <authorList>
            <person name="Varghese N."/>
        </authorList>
    </citation>
    <scope>NUCLEOTIDE SEQUENCE [LARGE SCALE GENOMIC DNA]</scope>
    <source>
        <strain evidence="2">DSM 12489</strain>
    </source>
</reference>
<dbReference type="STRING" id="89784.SAMN04489725_12319"/>
<protein>
    <submittedName>
        <fullName evidence="1">Uncharacterized protein</fullName>
    </submittedName>
</protein>
<accession>A0A1H2XP19</accession>
<dbReference type="Proteomes" id="UP000182589">
    <property type="component" value="Unassembled WGS sequence"/>
</dbReference>
<dbReference type="InterPro" id="IPR027417">
    <property type="entry name" value="P-loop_NTPase"/>
</dbReference>